<organism evidence="1">
    <name type="scientific">mine drainage metagenome</name>
    <dbReference type="NCBI Taxonomy" id="410659"/>
    <lineage>
        <taxon>unclassified sequences</taxon>
        <taxon>metagenomes</taxon>
        <taxon>ecological metagenomes</taxon>
    </lineage>
</organism>
<reference evidence="1" key="1">
    <citation type="submission" date="2013-08" db="EMBL/GenBank/DDBJ databases">
        <authorList>
            <person name="Mendez C."/>
            <person name="Richter M."/>
            <person name="Ferrer M."/>
            <person name="Sanchez J."/>
        </authorList>
    </citation>
    <scope>NUCLEOTIDE SEQUENCE</scope>
</reference>
<reference evidence="1" key="2">
    <citation type="journal article" date="2014" name="ISME J.">
        <title>Microbial stratification in low pH oxic and suboxic macroscopic growths along an acid mine drainage.</title>
        <authorList>
            <person name="Mendez-Garcia C."/>
            <person name="Mesa V."/>
            <person name="Sprenger R.R."/>
            <person name="Richter M."/>
            <person name="Diez M.S."/>
            <person name="Solano J."/>
            <person name="Bargiela R."/>
            <person name="Golyshina O.V."/>
            <person name="Manteca A."/>
            <person name="Ramos J.L."/>
            <person name="Gallego J.R."/>
            <person name="Llorente I."/>
            <person name="Martins Dos Santos V.A."/>
            <person name="Jensen O.N."/>
            <person name="Pelaez A.I."/>
            <person name="Sanchez J."/>
            <person name="Ferrer M."/>
        </authorList>
    </citation>
    <scope>NUCLEOTIDE SEQUENCE</scope>
</reference>
<evidence type="ECO:0000313" key="1">
    <source>
        <dbReference type="EMBL" id="EQD62951.1"/>
    </source>
</evidence>
<feature type="non-terminal residue" evidence="1">
    <location>
        <position position="1"/>
    </location>
</feature>
<sequence>REAISRRAEHPIPKFPEALYQSARVWYLQNNAFRASAYLQRLESLGPAGPDTLKLGYEIETKLGDAAAARSYRQRLIEQFPDSPQAKSLGTGSQP</sequence>
<dbReference type="InterPro" id="IPR011990">
    <property type="entry name" value="TPR-like_helical_dom_sf"/>
</dbReference>
<dbReference type="AlphaFoldDB" id="T1AQV2"/>
<dbReference type="Gene3D" id="1.25.40.10">
    <property type="entry name" value="Tetratricopeptide repeat domain"/>
    <property type="match status" value="1"/>
</dbReference>
<accession>T1AQV2</accession>
<dbReference type="Pfam" id="PF13174">
    <property type="entry name" value="TPR_6"/>
    <property type="match status" value="1"/>
</dbReference>
<dbReference type="SUPFAM" id="SSF48452">
    <property type="entry name" value="TPR-like"/>
    <property type="match status" value="1"/>
</dbReference>
<comment type="caution">
    <text evidence="1">The sequence shown here is derived from an EMBL/GenBank/DDBJ whole genome shotgun (WGS) entry which is preliminary data.</text>
</comment>
<gene>
    <name evidence="1" type="ORF">B1A_09371</name>
</gene>
<dbReference type="InterPro" id="IPR019734">
    <property type="entry name" value="TPR_rpt"/>
</dbReference>
<proteinExistence type="predicted"/>
<name>T1AQV2_9ZZZZ</name>
<protein>
    <submittedName>
        <fullName evidence="1">Type IV pilus biogenesis/stability protein PilW</fullName>
    </submittedName>
</protein>
<dbReference type="EMBL" id="AUZX01006674">
    <property type="protein sequence ID" value="EQD62951.1"/>
    <property type="molecule type" value="Genomic_DNA"/>
</dbReference>